<dbReference type="EMBL" id="JADGIZ020000025">
    <property type="protein sequence ID" value="KAL2915289.1"/>
    <property type="molecule type" value="Genomic_DNA"/>
</dbReference>
<reference evidence="8 9" key="1">
    <citation type="submission" date="2023-09" db="EMBL/GenBank/DDBJ databases">
        <title>Pangenome analysis of Batrachochytrium dendrobatidis and related Chytrids.</title>
        <authorList>
            <person name="Yacoub M.N."/>
            <person name="Stajich J.E."/>
            <person name="James T.Y."/>
        </authorList>
    </citation>
    <scope>NUCLEOTIDE SEQUENCE [LARGE SCALE GENOMIC DNA]</scope>
    <source>
        <strain evidence="8 9">JEL0888</strain>
    </source>
</reference>
<dbReference type="InterPro" id="IPR007219">
    <property type="entry name" value="XnlR_reg_dom"/>
</dbReference>
<feature type="region of interest" description="Disordered" evidence="6">
    <location>
        <begin position="692"/>
        <end position="717"/>
    </location>
</feature>
<dbReference type="PANTHER" id="PTHR47338:SF5">
    <property type="entry name" value="ZN(II)2CYS6 TRANSCRIPTION FACTOR (EUROFUNG)"/>
    <property type="match status" value="1"/>
</dbReference>
<evidence type="ECO:0000256" key="2">
    <source>
        <dbReference type="ARBA" id="ARBA00022723"/>
    </source>
</evidence>
<name>A0ABR4N748_9FUNG</name>
<organism evidence="8 9">
    <name type="scientific">Polyrhizophydium stewartii</name>
    <dbReference type="NCBI Taxonomy" id="2732419"/>
    <lineage>
        <taxon>Eukaryota</taxon>
        <taxon>Fungi</taxon>
        <taxon>Fungi incertae sedis</taxon>
        <taxon>Chytridiomycota</taxon>
        <taxon>Chytridiomycota incertae sedis</taxon>
        <taxon>Chytridiomycetes</taxon>
        <taxon>Rhizophydiales</taxon>
        <taxon>Rhizophydiales incertae sedis</taxon>
        <taxon>Polyrhizophydium</taxon>
    </lineage>
</organism>
<evidence type="ECO:0000313" key="9">
    <source>
        <dbReference type="Proteomes" id="UP001527925"/>
    </source>
</evidence>
<proteinExistence type="predicted"/>
<dbReference type="Pfam" id="PF04082">
    <property type="entry name" value="Fungal_trans"/>
    <property type="match status" value="1"/>
</dbReference>
<keyword evidence="3" id="KW-0805">Transcription regulation</keyword>
<feature type="compositionally biased region" description="Polar residues" evidence="6">
    <location>
        <begin position="538"/>
        <end position="563"/>
    </location>
</feature>
<evidence type="ECO:0000256" key="4">
    <source>
        <dbReference type="ARBA" id="ARBA00023163"/>
    </source>
</evidence>
<sequence length="749" mass="79174">MDSSAAPSTPAPAGHRLRIQPAVADADDDITPPLLSHMSLQPSGKTRTHQALTPVHKLRPDLFLLFEAMVAPHLFLFPFSYVRERLDESPLVQNSVASLMLSLSVDQSRPFHEAALADVGKVLVAPTPIGVIGMFVLSLSVVQHSENKDISAMHSYTIRAARTLGINTREGIAALSANEVEREIFRRIWWSIVSLDLGISTVCNIPWQFDDADCQVPLPRDDDAPQAHPFDLDEELAIAVMASTGWSVPSLPNLGVTANLMVVEKILRRAFRFNRESRSGVLKGSERLCTRAAIDTSLRAWRAAAPAAVTKWHVRLHREPTNQAAWQLIHVLSQYHHARIILWRSDFLHGVLRSPQLALTSKAATQAIDAANSIADVIAKPLVEYSAGHRFSPHYISTLYSAVVILIVALKLPSPPADTARNAASLDVLFSAIRMCAAVWPTARVEQDFLDRLARMEDLATILDALNPALLPTISDDKPTIFDTICGWRLPDDGLCAFGMPGSSPTSTPSSKSNAAASTSSVATNPPVREPAKRAPSSDASALGSQTPWVQPTGPPSVTSSNIQDAPWAATLEAQLGGGDLGLELLNSLVPPGIGDGSASAGASAATSHTSVWAAAAQAAAHCSAQLGPQLGLAVESAAPQMDLGQGQRAIADGMDAEVAPHLHIPLATSLANSPRSQAVAELMERTPAVSLSSAAAPTPSLGGAAHDRRGHPWQHAAAEPRCGPIVAGGGPLLPGGRPGGVPGAMFSG</sequence>
<feature type="compositionally biased region" description="Gly residues" evidence="6">
    <location>
        <begin position="729"/>
        <end position="743"/>
    </location>
</feature>
<evidence type="ECO:0000256" key="1">
    <source>
        <dbReference type="ARBA" id="ARBA00004123"/>
    </source>
</evidence>
<feature type="compositionally biased region" description="Low complexity" evidence="6">
    <location>
        <begin position="692"/>
        <end position="705"/>
    </location>
</feature>
<feature type="domain" description="Xylanolytic transcriptional activator regulatory" evidence="7">
    <location>
        <begin position="150"/>
        <end position="225"/>
    </location>
</feature>
<feature type="region of interest" description="Disordered" evidence="6">
    <location>
        <begin position="500"/>
        <end position="563"/>
    </location>
</feature>
<keyword evidence="2" id="KW-0479">Metal-binding</keyword>
<dbReference type="CDD" id="cd12148">
    <property type="entry name" value="fungal_TF_MHR"/>
    <property type="match status" value="1"/>
</dbReference>
<evidence type="ECO:0000313" key="8">
    <source>
        <dbReference type="EMBL" id="KAL2915289.1"/>
    </source>
</evidence>
<feature type="compositionally biased region" description="Low complexity" evidence="6">
    <location>
        <begin position="503"/>
        <end position="527"/>
    </location>
</feature>
<keyword evidence="5" id="KW-0539">Nucleus</keyword>
<dbReference type="InterPro" id="IPR050815">
    <property type="entry name" value="TF_fung"/>
</dbReference>
<evidence type="ECO:0000259" key="7">
    <source>
        <dbReference type="SMART" id="SM00906"/>
    </source>
</evidence>
<gene>
    <name evidence="8" type="ORF">HK105_205154</name>
</gene>
<evidence type="ECO:0000256" key="6">
    <source>
        <dbReference type="SAM" id="MobiDB-lite"/>
    </source>
</evidence>
<comment type="caution">
    <text evidence="8">The sequence shown here is derived from an EMBL/GenBank/DDBJ whole genome shotgun (WGS) entry which is preliminary data.</text>
</comment>
<feature type="region of interest" description="Disordered" evidence="6">
    <location>
        <begin position="729"/>
        <end position="749"/>
    </location>
</feature>
<protein>
    <recommendedName>
        <fullName evidence="7">Xylanolytic transcriptional activator regulatory domain-containing protein</fullName>
    </recommendedName>
</protein>
<accession>A0ABR4N748</accession>
<comment type="subcellular location">
    <subcellularLocation>
        <location evidence="1">Nucleus</location>
    </subcellularLocation>
</comment>
<dbReference type="PANTHER" id="PTHR47338">
    <property type="entry name" value="ZN(II)2CYS6 TRANSCRIPTION FACTOR (EUROFUNG)-RELATED"/>
    <property type="match status" value="1"/>
</dbReference>
<dbReference type="Proteomes" id="UP001527925">
    <property type="component" value="Unassembled WGS sequence"/>
</dbReference>
<keyword evidence="9" id="KW-1185">Reference proteome</keyword>
<evidence type="ECO:0000256" key="5">
    <source>
        <dbReference type="ARBA" id="ARBA00023242"/>
    </source>
</evidence>
<keyword evidence="4" id="KW-0804">Transcription</keyword>
<evidence type="ECO:0000256" key="3">
    <source>
        <dbReference type="ARBA" id="ARBA00023015"/>
    </source>
</evidence>
<dbReference type="SMART" id="SM00906">
    <property type="entry name" value="Fungal_trans"/>
    <property type="match status" value="1"/>
</dbReference>